<gene>
    <name evidence="2" type="ORF">ATO10_10650</name>
</gene>
<evidence type="ECO:0000313" key="3">
    <source>
        <dbReference type="Proteomes" id="UP000024836"/>
    </source>
</evidence>
<keyword evidence="3" id="KW-1185">Reference proteome</keyword>
<dbReference type="OrthoDB" id="7192657at2"/>
<feature type="compositionally biased region" description="Polar residues" evidence="1">
    <location>
        <begin position="1"/>
        <end position="10"/>
    </location>
</feature>
<dbReference type="Proteomes" id="UP000024836">
    <property type="component" value="Unassembled WGS sequence"/>
</dbReference>
<dbReference type="RefSeq" id="WP_035251293.1">
    <property type="nucleotide sequence ID" value="NZ_AQQY01000006.1"/>
</dbReference>
<accession>A0A058ZJM4</accession>
<proteinExistence type="predicted"/>
<evidence type="ECO:0000313" key="2">
    <source>
        <dbReference type="EMBL" id="KCV81799.1"/>
    </source>
</evidence>
<comment type="caution">
    <text evidence="2">The sequence shown here is derived from an EMBL/GenBank/DDBJ whole genome shotgun (WGS) entry which is preliminary data.</text>
</comment>
<dbReference type="PATRIC" id="fig|1461693.3.peg.2157"/>
<dbReference type="InterPro" id="IPR025227">
    <property type="entry name" value="DUF4169"/>
</dbReference>
<name>A0A058ZJM4_9RHOB</name>
<organism evidence="2 3">
    <name type="scientific">Actibacterium atlanticum</name>
    <dbReference type="NCBI Taxonomy" id="1461693"/>
    <lineage>
        <taxon>Bacteria</taxon>
        <taxon>Pseudomonadati</taxon>
        <taxon>Pseudomonadota</taxon>
        <taxon>Alphaproteobacteria</taxon>
        <taxon>Rhodobacterales</taxon>
        <taxon>Roseobacteraceae</taxon>
        <taxon>Actibacterium</taxon>
    </lineage>
</organism>
<feature type="compositionally biased region" description="Basic and acidic residues" evidence="1">
    <location>
        <begin position="21"/>
        <end position="59"/>
    </location>
</feature>
<feature type="region of interest" description="Disordered" evidence="1">
    <location>
        <begin position="1"/>
        <end position="59"/>
    </location>
</feature>
<dbReference type="Pfam" id="PF13770">
    <property type="entry name" value="DUF4169"/>
    <property type="match status" value="1"/>
</dbReference>
<dbReference type="EMBL" id="AQQY01000006">
    <property type="protein sequence ID" value="KCV81799.1"/>
    <property type="molecule type" value="Genomic_DNA"/>
</dbReference>
<dbReference type="STRING" id="1461693.ATO10_10650"/>
<protein>
    <submittedName>
        <fullName evidence="2">Uncharacterized protein</fullName>
    </submittedName>
</protein>
<dbReference type="AlphaFoldDB" id="A0A058ZJM4"/>
<evidence type="ECO:0000256" key="1">
    <source>
        <dbReference type="SAM" id="MobiDB-lite"/>
    </source>
</evidence>
<sequence length="59" mass="6732">MSNVTNLNQFRKSKARAAKRAQGDENAAKFGRSKSERELEKARADKTRRDLDGHERDDA</sequence>
<reference evidence="2 3" key="1">
    <citation type="submission" date="2013-04" db="EMBL/GenBank/DDBJ databases">
        <title>Shimia sp. 22II-S11-Z10 Genome Sequencing.</title>
        <authorList>
            <person name="Lai Q."/>
            <person name="Li G."/>
            <person name="Shao Z."/>
        </authorList>
    </citation>
    <scope>NUCLEOTIDE SEQUENCE [LARGE SCALE GENOMIC DNA]</scope>
    <source>
        <strain evidence="3">22II-S11-Z10</strain>
    </source>
</reference>